<dbReference type="PANTHER" id="PTHR30269:SF37">
    <property type="entry name" value="MEMBRANE TRANSPORTER PROTEIN"/>
    <property type="match status" value="1"/>
</dbReference>
<dbReference type="RefSeq" id="WP_078683834.1">
    <property type="nucleotide sequence ID" value="NZ_FUYA01000001.1"/>
</dbReference>
<dbReference type="Pfam" id="PF01925">
    <property type="entry name" value="TauE"/>
    <property type="match status" value="1"/>
</dbReference>
<evidence type="ECO:0000313" key="9">
    <source>
        <dbReference type="EMBL" id="SKA65425.1"/>
    </source>
</evidence>
<dbReference type="InterPro" id="IPR052017">
    <property type="entry name" value="TSUP"/>
</dbReference>
<gene>
    <name evidence="9" type="ORF">SAMN02745702_00542</name>
</gene>
<feature type="transmembrane region" description="Helical" evidence="8">
    <location>
        <begin position="39"/>
        <end position="60"/>
    </location>
</feature>
<dbReference type="PANTHER" id="PTHR30269">
    <property type="entry name" value="TRANSMEMBRANE PROTEIN YFCA"/>
    <property type="match status" value="1"/>
</dbReference>
<dbReference type="InterPro" id="IPR002781">
    <property type="entry name" value="TM_pro_TauE-like"/>
</dbReference>
<comment type="subcellular location">
    <subcellularLocation>
        <location evidence="1 8">Cell membrane</location>
        <topology evidence="1 8">Multi-pass membrane protein</topology>
    </subcellularLocation>
</comment>
<feature type="transmembrane region" description="Helical" evidence="8">
    <location>
        <begin position="94"/>
        <end position="113"/>
    </location>
</feature>
<evidence type="ECO:0000256" key="3">
    <source>
        <dbReference type="ARBA" id="ARBA00022448"/>
    </source>
</evidence>
<evidence type="ECO:0000313" key="10">
    <source>
        <dbReference type="Proteomes" id="UP000189733"/>
    </source>
</evidence>
<evidence type="ECO:0000256" key="5">
    <source>
        <dbReference type="ARBA" id="ARBA00022692"/>
    </source>
</evidence>
<feature type="transmembrane region" description="Helical" evidence="8">
    <location>
        <begin position="193"/>
        <end position="213"/>
    </location>
</feature>
<evidence type="ECO:0000256" key="4">
    <source>
        <dbReference type="ARBA" id="ARBA00022475"/>
    </source>
</evidence>
<protein>
    <recommendedName>
        <fullName evidence="8">Probable membrane transporter protein</fullName>
    </recommendedName>
</protein>
<evidence type="ECO:0000256" key="2">
    <source>
        <dbReference type="ARBA" id="ARBA00009142"/>
    </source>
</evidence>
<evidence type="ECO:0000256" key="8">
    <source>
        <dbReference type="RuleBase" id="RU363041"/>
    </source>
</evidence>
<dbReference type="OrthoDB" id="7843147at2"/>
<dbReference type="GO" id="GO:0005886">
    <property type="term" value="C:plasma membrane"/>
    <property type="evidence" value="ECO:0007669"/>
    <property type="project" value="UniProtKB-SubCell"/>
</dbReference>
<feature type="transmembrane region" description="Helical" evidence="8">
    <location>
        <begin position="125"/>
        <end position="143"/>
    </location>
</feature>
<evidence type="ECO:0000256" key="7">
    <source>
        <dbReference type="ARBA" id="ARBA00023136"/>
    </source>
</evidence>
<name>A0A1T4VKK9_9BACT</name>
<accession>A0A1T4VKK9</accession>
<keyword evidence="4 8" id="KW-1003">Cell membrane</keyword>
<feature type="transmembrane region" description="Helical" evidence="8">
    <location>
        <begin position="219"/>
        <end position="237"/>
    </location>
</feature>
<feature type="transmembrane region" description="Helical" evidence="8">
    <location>
        <begin position="69"/>
        <end position="88"/>
    </location>
</feature>
<keyword evidence="6 8" id="KW-1133">Transmembrane helix</keyword>
<sequence length="243" mass="26683">MELISLIALVVFVGAFTQGLAGFGFAFFALPILSFFMDFKVAVVLLVILAQILNVMILWFHKVRPDWKLLLKLTVVTLPGIPVGVYMLRFFPVPFLQGSLGVTLILFALYQWFFHPRPRELGKAWVAVAGFLAGVLGGSLNSQGPPIMLYAALQPWDKDKVKATLIGYFFVSGILVIIVQAAQGLMSMEIMRLSAWCLPVLLLGAFAGRLAYVRLGEGGYRHVFTALLLALGAMMIVRSSGMI</sequence>
<feature type="transmembrane region" description="Helical" evidence="8">
    <location>
        <begin position="7"/>
        <end position="33"/>
    </location>
</feature>
<dbReference type="AlphaFoldDB" id="A0A1T4VKK9"/>
<reference evidence="9 10" key="1">
    <citation type="submission" date="2017-02" db="EMBL/GenBank/DDBJ databases">
        <authorList>
            <person name="Peterson S.W."/>
        </authorList>
    </citation>
    <scope>NUCLEOTIDE SEQUENCE [LARGE SCALE GENOMIC DNA]</scope>
    <source>
        <strain evidence="9 10">DSM 18034</strain>
    </source>
</reference>
<dbReference type="STRING" id="1121442.SAMN02745702_00542"/>
<dbReference type="EMBL" id="FUYA01000001">
    <property type="protein sequence ID" value="SKA65425.1"/>
    <property type="molecule type" value="Genomic_DNA"/>
</dbReference>
<organism evidence="9 10">
    <name type="scientific">Desulfobaculum bizertense DSM 18034</name>
    <dbReference type="NCBI Taxonomy" id="1121442"/>
    <lineage>
        <taxon>Bacteria</taxon>
        <taxon>Pseudomonadati</taxon>
        <taxon>Thermodesulfobacteriota</taxon>
        <taxon>Desulfovibrionia</taxon>
        <taxon>Desulfovibrionales</taxon>
        <taxon>Desulfovibrionaceae</taxon>
        <taxon>Desulfobaculum</taxon>
    </lineage>
</organism>
<feature type="transmembrane region" description="Helical" evidence="8">
    <location>
        <begin position="163"/>
        <end position="181"/>
    </location>
</feature>
<keyword evidence="3" id="KW-0813">Transport</keyword>
<keyword evidence="7 8" id="KW-0472">Membrane</keyword>
<evidence type="ECO:0000256" key="1">
    <source>
        <dbReference type="ARBA" id="ARBA00004651"/>
    </source>
</evidence>
<proteinExistence type="inferred from homology"/>
<keyword evidence="5 8" id="KW-0812">Transmembrane</keyword>
<dbReference type="Proteomes" id="UP000189733">
    <property type="component" value="Unassembled WGS sequence"/>
</dbReference>
<comment type="similarity">
    <text evidence="2 8">Belongs to the 4-toluene sulfonate uptake permease (TSUP) (TC 2.A.102) family.</text>
</comment>
<keyword evidence="10" id="KW-1185">Reference proteome</keyword>
<evidence type="ECO:0000256" key="6">
    <source>
        <dbReference type="ARBA" id="ARBA00022989"/>
    </source>
</evidence>